<gene>
    <name evidence="2" type="ordered locus">AM1_6204</name>
</gene>
<dbReference type="EMBL" id="CP000828">
    <property type="protein sequence ID" value="ABW31136.1"/>
    <property type="molecule type" value="Genomic_DNA"/>
</dbReference>
<dbReference type="Proteomes" id="UP000000268">
    <property type="component" value="Chromosome"/>
</dbReference>
<dbReference type="HOGENOM" id="CLU_155955_0_0_3"/>
<dbReference type="SUPFAM" id="SSF54427">
    <property type="entry name" value="NTF2-like"/>
    <property type="match status" value="1"/>
</dbReference>
<dbReference type="KEGG" id="amr:AM1_6204"/>
<dbReference type="AlphaFoldDB" id="B0C619"/>
<evidence type="ECO:0000313" key="2">
    <source>
        <dbReference type="EMBL" id="ABW31136.1"/>
    </source>
</evidence>
<name>B0C619_ACAM1</name>
<evidence type="ECO:0000259" key="1">
    <source>
        <dbReference type="Pfam" id="PF12680"/>
    </source>
</evidence>
<dbReference type="eggNOG" id="COG3631">
    <property type="taxonomic scope" value="Bacteria"/>
</dbReference>
<dbReference type="InterPro" id="IPR037401">
    <property type="entry name" value="SnoaL-like"/>
</dbReference>
<dbReference type="Pfam" id="PF12680">
    <property type="entry name" value="SnoaL_2"/>
    <property type="match status" value="1"/>
</dbReference>
<evidence type="ECO:0000313" key="3">
    <source>
        <dbReference type="Proteomes" id="UP000000268"/>
    </source>
</evidence>
<proteinExistence type="predicted"/>
<dbReference type="InterPro" id="IPR032710">
    <property type="entry name" value="NTF2-like_dom_sf"/>
</dbReference>
<dbReference type="Gene3D" id="3.10.450.50">
    <property type="match status" value="1"/>
</dbReference>
<reference evidence="2 3" key="1">
    <citation type="journal article" date="2008" name="Proc. Natl. Acad. Sci. U.S.A.">
        <title>Niche adaptation and genome expansion in the chlorophyll d-producing cyanobacterium Acaryochloris marina.</title>
        <authorList>
            <person name="Swingley W.D."/>
            <person name="Chen M."/>
            <person name="Cheung P.C."/>
            <person name="Conrad A.L."/>
            <person name="Dejesa L.C."/>
            <person name="Hao J."/>
            <person name="Honchak B.M."/>
            <person name="Karbach L.E."/>
            <person name="Kurdoglu A."/>
            <person name="Lahiri S."/>
            <person name="Mastrian S.D."/>
            <person name="Miyashita H."/>
            <person name="Page L."/>
            <person name="Ramakrishna P."/>
            <person name="Satoh S."/>
            <person name="Sattley W.M."/>
            <person name="Shimada Y."/>
            <person name="Taylor H.L."/>
            <person name="Tomo T."/>
            <person name="Tsuchiya T."/>
            <person name="Wang Z.T."/>
            <person name="Raymond J."/>
            <person name="Mimuro M."/>
            <person name="Blankenship R.E."/>
            <person name="Touchman J.W."/>
        </authorList>
    </citation>
    <scope>NUCLEOTIDE SEQUENCE [LARGE SCALE GENOMIC DNA]</scope>
    <source>
        <strain evidence="3">MBIC 11017</strain>
    </source>
</reference>
<dbReference type="STRING" id="329726.AM1_6204"/>
<accession>B0C619</accession>
<keyword evidence="3" id="KW-1185">Reference proteome</keyword>
<feature type="domain" description="SnoaL-like" evidence="1">
    <location>
        <begin position="8"/>
        <end position="111"/>
    </location>
</feature>
<protein>
    <recommendedName>
        <fullName evidence="1">SnoaL-like domain-containing protein</fullName>
    </recommendedName>
</protein>
<sequence>MMNSKELQEYSDAWNEHDIDKIMKFMTEDCVFEPGGGPERFGTSYEGHDAVRARFIEVWTDIPNVRFENAIHFSQDNYGCSEWTIVGTTKDGTKIKVDGCDVFTFENKKIKSKRSYLKNRK</sequence>
<organism evidence="2 3">
    <name type="scientific">Acaryochloris marina (strain MBIC 11017)</name>
    <dbReference type="NCBI Taxonomy" id="329726"/>
    <lineage>
        <taxon>Bacteria</taxon>
        <taxon>Bacillati</taxon>
        <taxon>Cyanobacteriota</taxon>
        <taxon>Cyanophyceae</taxon>
        <taxon>Acaryochloridales</taxon>
        <taxon>Acaryochloridaceae</taxon>
        <taxon>Acaryochloris</taxon>
    </lineage>
</organism>